<dbReference type="SUPFAM" id="SSF53187">
    <property type="entry name" value="Zn-dependent exopeptidases"/>
    <property type="match status" value="1"/>
</dbReference>
<dbReference type="Pfam" id="PF24827">
    <property type="entry name" value="AstE_AspA_cat"/>
    <property type="match status" value="1"/>
</dbReference>
<comment type="caution">
    <text evidence="6">The sequence shown here is derived from an EMBL/GenBank/DDBJ whole genome shotgun (WGS) entry which is preliminary data.</text>
</comment>
<dbReference type="PIRSF" id="PIRSF039012">
    <property type="entry name" value="ASP"/>
    <property type="match status" value="1"/>
</dbReference>
<dbReference type="CDD" id="cd06251">
    <property type="entry name" value="M14_ASTE_ASPA-like"/>
    <property type="match status" value="1"/>
</dbReference>
<sequence>MTLIGKLKRRSITIAGVTVNPGRRQKVYLDVAKLYTHTSLELVIEVIHGRRDGPVLLVSAAIHGDELNGVEICRQLLKHHSLDRIRGTLVVVPVVNIFGFIHRSRYLPDRRDLNRCFPGTPTGSVGGRAAYLFRTEIMNHCTHAIDLHTGAVHRSNLPQIRANLDNQVAELMALNFGAPVVIDSKVRDGSLRECADKEGIPIILYEAGEALRFDMHSIKAGVRGVMNVMRCLDMLPKTSHSKKKSSPVIARASYWIRADHDGTCLFIARLGQRVKKGDVLALISSPFSQNDSEVISKTNGIIIGRNNIPLVNEGDALFHIAKFDTIVKAEQSVESFISQIQDDPLLDQPTDAINEPYGDN</sequence>
<dbReference type="Proteomes" id="UP000240904">
    <property type="component" value="Unassembled WGS sequence"/>
</dbReference>
<dbReference type="GO" id="GO:0046872">
    <property type="term" value="F:metal ion binding"/>
    <property type="evidence" value="ECO:0007669"/>
    <property type="project" value="UniProtKB-KW"/>
</dbReference>
<evidence type="ECO:0000256" key="2">
    <source>
        <dbReference type="ARBA" id="ARBA00022723"/>
    </source>
</evidence>
<dbReference type="GO" id="GO:0016811">
    <property type="term" value="F:hydrolase activity, acting on carbon-nitrogen (but not peptide) bonds, in linear amides"/>
    <property type="evidence" value="ECO:0007669"/>
    <property type="project" value="InterPro"/>
</dbReference>
<comment type="cofactor">
    <cofactor evidence="1">
        <name>Zn(2+)</name>
        <dbReference type="ChEBI" id="CHEBI:29105"/>
    </cofactor>
</comment>
<dbReference type="InterPro" id="IPR053138">
    <property type="entry name" value="N-alpha-Ac-DABA_deacetylase"/>
</dbReference>
<dbReference type="PANTHER" id="PTHR37326">
    <property type="entry name" value="BLL3975 PROTEIN"/>
    <property type="match status" value="1"/>
</dbReference>
<feature type="domain" description="Succinylglutamate desuccinylase/Aspartoacylase catalytic" evidence="5">
    <location>
        <begin position="53"/>
        <end position="231"/>
    </location>
</feature>
<reference evidence="6 7" key="1">
    <citation type="submission" date="2018-03" db="EMBL/GenBank/DDBJ databases">
        <title>Whole genome sequencing of Histamine producing bacteria.</title>
        <authorList>
            <person name="Butler K."/>
        </authorList>
    </citation>
    <scope>NUCLEOTIDE SEQUENCE [LARGE SCALE GENOMIC DNA]</scope>
    <source>
        <strain evidence="6 7">DSM 16190</strain>
    </source>
</reference>
<dbReference type="InterPro" id="IPR055438">
    <property type="entry name" value="AstE_AspA_cat"/>
</dbReference>
<dbReference type="Gene3D" id="3.40.630.10">
    <property type="entry name" value="Zn peptidases"/>
    <property type="match status" value="1"/>
</dbReference>
<keyword evidence="2" id="KW-0479">Metal-binding</keyword>
<evidence type="ECO:0000313" key="7">
    <source>
        <dbReference type="Proteomes" id="UP000240904"/>
    </source>
</evidence>
<protein>
    <recommendedName>
        <fullName evidence="5">Succinylglutamate desuccinylase/Aspartoacylase catalytic domain-containing protein</fullName>
    </recommendedName>
</protein>
<keyword evidence="7" id="KW-1185">Reference proteome</keyword>
<accession>A0A2T3MZU6</accession>
<dbReference type="OrthoDB" id="9782876at2"/>
<dbReference type="AlphaFoldDB" id="A0A2T3MZU6"/>
<organism evidence="6 7">
    <name type="scientific">Photobacterium lipolyticum</name>
    <dbReference type="NCBI Taxonomy" id="266810"/>
    <lineage>
        <taxon>Bacteria</taxon>
        <taxon>Pseudomonadati</taxon>
        <taxon>Pseudomonadota</taxon>
        <taxon>Gammaproteobacteria</taxon>
        <taxon>Vibrionales</taxon>
        <taxon>Vibrionaceae</taxon>
        <taxon>Photobacterium</taxon>
    </lineage>
</organism>
<gene>
    <name evidence="6" type="ORF">C9I89_09615</name>
</gene>
<dbReference type="InterPro" id="IPR043795">
    <property type="entry name" value="N-alpha-Ac-DABA-like"/>
</dbReference>
<name>A0A2T3MZU6_9GAMM</name>
<proteinExistence type="predicted"/>
<evidence type="ECO:0000259" key="5">
    <source>
        <dbReference type="Pfam" id="PF24827"/>
    </source>
</evidence>
<keyword evidence="3" id="KW-0378">Hydrolase</keyword>
<evidence type="ECO:0000256" key="4">
    <source>
        <dbReference type="ARBA" id="ARBA00022833"/>
    </source>
</evidence>
<keyword evidence="4" id="KW-0862">Zinc</keyword>
<dbReference type="PANTHER" id="PTHR37326:SF2">
    <property type="entry name" value="SUCCINYLGLUTAMATE DESUCCINYLASE_ASPARTOACYLASE FAMILY PROTEIN"/>
    <property type="match status" value="1"/>
</dbReference>
<evidence type="ECO:0000256" key="1">
    <source>
        <dbReference type="ARBA" id="ARBA00001947"/>
    </source>
</evidence>
<evidence type="ECO:0000256" key="3">
    <source>
        <dbReference type="ARBA" id="ARBA00022801"/>
    </source>
</evidence>
<dbReference type="GO" id="GO:0016788">
    <property type="term" value="F:hydrolase activity, acting on ester bonds"/>
    <property type="evidence" value="ECO:0007669"/>
    <property type="project" value="InterPro"/>
</dbReference>
<dbReference type="EMBL" id="PYMC01000005">
    <property type="protein sequence ID" value="PSW05494.1"/>
    <property type="molecule type" value="Genomic_DNA"/>
</dbReference>
<evidence type="ECO:0000313" key="6">
    <source>
        <dbReference type="EMBL" id="PSW05494.1"/>
    </source>
</evidence>